<proteinExistence type="predicted"/>
<comment type="caution">
    <text evidence="1">The sequence shown here is derived from an EMBL/GenBank/DDBJ whole genome shotgun (WGS) entry which is preliminary data.</text>
</comment>
<evidence type="ECO:0000313" key="2">
    <source>
        <dbReference type="Proteomes" id="UP001596098"/>
    </source>
</evidence>
<organism evidence="1 2">
    <name type="scientific">Nocardioides yefusunii</name>
    <dbReference type="NCBI Taxonomy" id="2500546"/>
    <lineage>
        <taxon>Bacteria</taxon>
        <taxon>Bacillati</taxon>
        <taxon>Actinomycetota</taxon>
        <taxon>Actinomycetes</taxon>
        <taxon>Propionibacteriales</taxon>
        <taxon>Nocardioidaceae</taxon>
        <taxon>Nocardioides</taxon>
    </lineage>
</organism>
<sequence>MSANVILDPAILTNPVGLGLGNGVHSGSPAAMSLSTFILNTVATNTLGSGGATSTLTYSGSYGSHGESPLTAHWNVANTDWDIPALTVNRTVTFTRVWTPRSGPLNVVPGYYTVGVKVREVWKYTHTTIDATVTNPGCDPLDDVVANVIYPLNASVDFDDPSNFMLELRPSSQAYWTHTGDSSLLEIDALGLVDINLLGKGSRFELDPILQPASGEAAPKTVPLQYTISKEIHLETGLDAITLDVGGILGLLGDLVNSIPLDALSLDLGTGELLAPWATATGTATGTGTPSNVSDLERLDYFDLFG</sequence>
<reference evidence="2" key="1">
    <citation type="journal article" date="2019" name="Int. J. Syst. Evol. Microbiol.">
        <title>The Global Catalogue of Microorganisms (GCM) 10K type strain sequencing project: providing services to taxonomists for standard genome sequencing and annotation.</title>
        <authorList>
            <consortium name="The Broad Institute Genomics Platform"/>
            <consortium name="The Broad Institute Genome Sequencing Center for Infectious Disease"/>
            <person name="Wu L."/>
            <person name="Ma J."/>
        </authorList>
    </citation>
    <scope>NUCLEOTIDE SEQUENCE [LARGE SCALE GENOMIC DNA]</scope>
    <source>
        <strain evidence="2">DFY28</strain>
    </source>
</reference>
<protein>
    <submittedName>
        <fullName evidence="1">Uncharacterized protein</fullName>
    </submittedName>
</protein>
<dbReference type="RefSeq" id="WP_128219465.1">
    <property type="nucleotide sequence ID" value="NZ_CP034929.1"/>
</dbReference>
<evidence type="ECO:0000313" key="1">
    <source>
        <dbReference type="EMBL" id="MFC6152908.1"/>
    </source>
</evidence>
<gene>
    <name evidence="1" type="ORF">ACFPWU_04395</name>
</gene>
<dbReference type="Proteomes" id="UP001596098">
    <property type="component" value="Unassembled WGS sequence"/>
</dbReference>
<name>A0ABW1QV45_9ACTN</name>
<dbReference type="EMBL" id="JBHSQI010000002">
    <property type="protein sequence ID" value="MFC6152908.1"/>
    <property type="molecule type" value="Genomic_DNA"/>
</dbReference>
<keyword evidence="2" id="KW-1185">Reference proteome</keyword>
<accession>A0ABW1QV45</accession>